<evidence type="ECO:0000313" key="6">
    <source>
        <dbReference type="Proteomes" id="UP000292402"/>
    </source>
</evidence>
<dbReference type="FunFam" id="3.40.50.720:FF:000426">
    <property type="entry name" value="Aldehyde reductase 2"/>
    <property type="match status" value="1"/>
</dbReference>
<organism evidence="5 6">
    <name type="scientific">Alternaria tenuissima</name>
    <dbReference type="NCBI Taxonomy" id="119927"/>
    <lineage>
        <taxon>Eukaryota</taxon>
        <taxon>Fungi</taxon>
        <taxon>Dikarya</taxon>
        <taxon>Ascomycota</taxon>
        <taxon>Pezizomycotina</taxon>
        <taxon>Dothideomycetes</taxon>
        <taxon>Pleosporomycetidae</taxon>
        <taxon>Pleosporales</taxon>
        <taxon>Pleosporineae</taxon>
        <taxon>Pleosporaceae</taxon>
        <taxon>Alternaria</taxon>
        <taxon>Alternaria sect. Alternaria</taxon>
        <taxon>Alternaria alternata complex</taxon>
    </lineage>
</organism>
<dbReference type="InterPro" id="IPR036291">
    <property type="entry name" value="NAD(P)-bd_dom_sf"/>
</dbReference>
<dbReference type="InterPro" id="IPR002225">
    <property type="entry name" value="3Beta_OHSteriod_DH/Estase"/>
</dbReference>
<evidence type="ECO:0000256" key="1">
    <source>
        <dbReference type="ARBA" id="ARBA00023002"/>
    </source>
</evidence>
<proteinExistence type="inferred from homology"/>
<dbReference type="Pfam" id="PF01073">
    <property type="entry name" value="3Beta_HSD"/>
    <property type="match status" value="1"/>
</dbReference>
<evidence type="ECO:0000256" key="2">
    <source>
        <dbReference type="ARBA" id="ARBA00023445"/>
    </source>
</evidence>
<evidence type="ECO:0000259" key="3">
    <source>
        <dbReference type="Pfam" id="PF01073"/>
    </source>
</evidence>
<reference evidence="5" key="3">
    <citation type="journal article" date="2019" name="J. ISSAAS">
        <title>Genomics, evolutionary history and diagnostics of the Alternaria alternata species group including apple and Asian pear pathotypes.</title>
        <authorList>
            <person name="Armitage A.D."/>
            <person name="Cockerton H.M."/>
            <person name="Sreenivasaprasad S."/>
            <person name="Woodhall J."/>
            <person name="Lane C."/>
            <person name="Harrison R.J."/>
            <person name="Clarkson J.P."/>
        </authorList>
    </citation>
    <scope>NUCLEOTIDE SEQUENCE</scope>
    <source>
        <strain evidence="5">FERA 1082</strain>
    </source>
</reference>
<dbReference type="GO" id="GO:0006694">
    <property type="term" value="P:steroid biosynthetic process"/>
    <property type="evidence" value="ECO:0007669"/>
    <property type="project" value="InterPro"/>
</dbReference>
<dbReference type="Gene3D" id="3.40.50.720">
    <property type="entry name" value="NAD(P)-binding Rossmann-like Domain"/>
    <property type="match status" value="1"/>
</dbReference>
<dbReference type="Proteomes" id="UP000292402">
    <property type="component" value="Unassembled WGS sequence"/>
</dbReference>
<dbReference type="PANTHER" id="PTHR10366">
    <property type="entry name" value="NAD DEPENDENT EPIMERASE/DEHYDRATASE"/>
    <property type="match status" value="1"/>
</dbReference>
<dbReference type="AlphaFoldDB" id="A0A4Q4M6D4"/>
<gene>
    <name evidence="5" type="ORF">AA0114_g10608</name>
    <name evidence="4" type="ORF">AA0115_g7266</name>
</gene>
<sequence>MSDLPTSAIRGESTVLVTGANGYLASHIVDKFLQHGLKVRGTVRDLEKSSWLVDLLEKRYGSDRFELTLVPDITREGAFEEAVKGVSAVVHVATIMTFDPNPDNVIPGAVAAAIGAMEAAAKEPTVKRFIFTSSSAAVVSPFAGNDAVLDEHTWNERAVEEAYKPPTNDPYRAWYAYAASKTRAEQAVWKWCSENHPSFITNAVLPNGIFGRVLDPVNQGYRSSAHWIPDLFEGKIEHMRLFPPQWFVDVEDVALLHVAAAILPHVKNERIFAFAEPFTFNKILSVLRKLYPTRSFIDDFSEGEDLTTIKPRARAQSMLRELGQAEWTSLERSVEKNLEVYIPYSEASL</sequence>
<keyword evidence="1" id="KW-0560">Oxidoreductase</keyword>
<dbReference type="InterPro" id="IPR050425">
    <property type="entry name" value="NAD(P)_dehydrat-like"/>
</dbReference>
<accession>A0A4Q4M6D4</accession>
<evidence type="ECO:0000313" key="5">
    <source>
        <dbReference type="EMBL" id="RYN42264.1"/>
    </source>
</evidence>
<dbReference type="GO" id="GO:0016616">
    <property type="term" value="F:oxidoreductase activity, acting on the CH-OH group of donors, NAD or NADP as acceptor"/>
    <property type="evidence" value="ECO:0007669"/>
    <property type="project" value="InterPro"/>
</dbReference>
<reference evidence="4" key="1">
    <citation type="submission" date="2017-10" db="EMBL/GenBank/DDBJ databases">
        <authorList>
            <person name="Armitage A.D."/>
            <person name="Barbara D.J."/>
            <person name="Woodhall J.W."/>
            <person name="Sreenivasaprasad S."/>
            <person name="Lane C.R."/>
            <person name="Clarkson J.P."/>
            <person name="Harrison R.J."/>
        </authorList>
    </citation>
    <scope>NUCLEOTIDE SEQUENCE</scope>
    <source>
        <strain evidence="4">FERA 1164</strain>
    </source>
</reference>
<name>A0A4Q4M6D4_9PLEO</name>
<dbReference type="EMBL" id="PDXA01000048">
    <property type="protein sequence ID" value="RYN42264.1"/>
    <property type="molecule type" value="Genomic_DNA"/>
</dbReference>
<dbReference type="Proteomes" id="UP000292340">
    <property type="component" value="Unassembled WGS sequence"/>
</dbReference>
<comment type="similarity">
    <text evidence="2">Belongs to the NAD(P)-dependent epimerase/dehydratase family. Dihydroflavonol-4-reductase subfamily.</text>
</comment>
<dbReference type="EMBL" id="PDXB01000017">
    <property type="protein sequence ID" value="RYN26195.1"/>
    <property type="molecule type" value="Genomic_DNA"/>
</dbReference>
<protein>
    <recommendedName>
        <fullName evidence="3">3-beta hydroxysteroid dehydrogenase/isomerase domain-containing protein</fullName>
    </recommendedName>
</protein>
<comment type="caution">
    <text evidence="5">The sequence shown here is derived from an EMBL/GenBank/DDBJ whole genome shotgun (WGS) entry which is preliminary data.</text>
</comment>
<reference evidence="4 6" key="2">
    <citation type="journal article" date="2019" name="bioRxiv">
        <title>Genomics, evolutionary history and diagnostics of the Alternaria alternata species group including apple and Asian pear pathotypes.</title>
        <authorList>
            <person name="Armitage A.D."/>
            <person name="Cockerton H.M."/>
            <person name="Sreenivasaprasad S."/>
            <person name="Woodhall J.W."/>
            <person name="Lane C.R."/>
            <person name="Harrison R.J."/>
            <person name="Clarkson J.P."/>
        </authorList>
    </citation>
    <scope>NUCLEOTIDE SEQUENCE [LARGE SCALE GENOMIC DNA]</scope>
    <source>
        <strain evidence="6">FERA 1082</strain>
        <strain evidence="4">FERA 1164</strain>
    </source>
</reference>
<dbReference type="SUPFAM" id="SSF51735">
    <property type="entry name" value="NAD(P)-binding Rossmann-fold domains"/>
    <property type="match status" value="1"/>
</dbReference>
<feature type="domain" description="3-beta hydroxysteroid dehydrogenase/isomerase" evidence="3">
    <location>
        <begin position="16"/>
        <end position="261"/>
    </location>
</feature>
<evidence type="ECO:0000313" key="4">
    <source>
        <dbReference type="EMBL" id="RYN26195.1"/>
    </source>
</evidence>
<dbReference type="PANTHER" id="PTHR10366:SF562">
    <property type="entry name" value="ALDEHYDE REDUCTASE II (AFU_ORTHOLOGUE AFUA_1G11360)"/>
    <property type="match status" value="1"/>
</dbReference>